<dbReference type="Pfam" id="PF07238">
    <property type="entry name" value="PilZ"/>
    <property type="match status" value="2"/>
</dbReference>
<name>A0A1H9DAS6_9HYPH</name>
<evidence type="ECO:0000313" key="3">
    <source>
        <dbReference type="Proteomes" id="UP000199647"/>
    </source>
</evidence>
<reference evidence="2 3" key="1">
    <citation type="submission" date="2016-10" db="EMBL/GenBank/DDBJ databases">
        <authorList>
            <person name="de Groot N.N."/>
        </authorList>
    </citation>
    <scope>NUCLEOTIDE SEQUENCE [LARGE SCALE GENOMIC DNA]</scope>
    <source>
        <strain evidence="2 3">A52C2</strain>
    </source>
</reference>
<dbReference type="Gene3D" id="2.40.10.220">
    <property type="entry name" value="predicted glycosyltransferase like domains"/>
    <property type="match status" value="2"/>
</dbReference>
<feature type="domain" description="PilZ" evidence="1">
    <location>
        <begin position="16"/>
        <end position="93"/>
    </location>
</feature>
<accession>A0A1H9DAS6</accession>
<sequence>MSALPDLQIEVESNSERRSHQRVKISLLGRCMFADRQEFPCTVIDVSPGGAAFYSPHQGEVGERIVAYVDHIGRVEGTIVRQIESGFAIAFTASRIKRDKLADTLTWLANRHLLETPEERRQPRRVPRKTDAVLTLSDGTTHSCRIIDMSLTGAALATDLRPPRGAKIMIGKVGGRVVRHFDDGIAIEFMRAMSEGNAETEIPKEFF</sequence>
<dbReference type="OrthoDB" id="9798164at2"/>
<evidence type="ECO:0000313" key="2">
    <source>
        <dbReference type="EMBL" id="SEQ10590.1"/>
    </source>
</evidence>
<keyword evidence="3" id="KW-1185">Reference proteome</keyword>
<dbReference type="GO" id="GO:0035438">
    <property type="term" value="F:cyclic-di-GMP binding"/>
    <property type="evidence" value="ECO:0007669"/>
    <property type="project" value="InterPro"/>
</dbReference>
<dbReference type="AlphaFoldDB" id="A0A1H9DAS6"/>
<gene>
    <name evidence="2" type="ORF">SAMN05216548_102406</name>
</gene>
<organism evidence="2 3">
    <name type="scientific">Faunimonas pinastri</name>
    <dbReference type="NCBI Taxonomy" id="1855383"/>
    <lineage>
        <taxon>Bacteria</taxon>
        <taxon>Pseudomonadati</taxon>
        <taxon>Pseudomonadota</taxon>
        <taxon>Alphaproteobacteria</taxon>
        <taxon>Hyphomicrobiales</taxon>
        <taxon>Afifellaceae</taxon>
        <taxon>Faunimonas</taxon>
    </lineage>
</organism>
<dbReference type="SUPFAM" id="SSF141371">
    <property type="entry name" value="PilZ domain-like"/>
    <property type="match status" value="2"/>
</dbReference>
<protein>
    <submittedName>
        <fullName evidence="2">PilZ domain-containing protein</fullName>
    </submittedName>
</protein>
<dbReference type="RefSeq" id="WP_092495556.1">
    <property type="nucleotide sequence ID" value="NZ_FOFG01000002.1"/>
</dbReference>
<dbReference type="InterPro" id="IPR009875">
    <property type="entry name" value="PilZ_domain"/>
</dbReference>
<proteinExistence type="predicted"/>
<dbReference type="STRING" id="1855383.SAMN05216548_102406"/>
<feature type="domain" description="PilZ" evidence="1">
    <location>
        <begin position="119"/>
        <end position="197"/>
    </location>
</feature>
<dbReference type="EMBL" id="FOFG01000002">
    <property type="protein sequence ID" value="SEQ10590.1"/>
    <property type="molecule type" value="Genomic_DNA"/>
</dbReference>
<dbReference type="Proteomes" id="UP000199647">
    <property type="component" value="Unassembled WGS sequence"/>
</dbReference>
<evidence type="ECO:0000259" key="1">
    <source>
        <dbReference type="Pfam" id="PF07238"/>
    </source>
</evidence>